<keyword evidence="3" id="KW-1185">Reference proteome</keyword>
<protein>
    <recommendedName>
        <fullName evidence="1">VWFA domain-containing protein</fullName>
    </recommendedName>
</protein>
<dbReference type="InterPro" id="IPR002035">
    <property type="entry name" value="VWF_A"/>
</dbReference>
<dbReference type="Gene3D" id="3.40.50.410">
    <property type="entry name" value="von Willebrand factor, type A domain"/>
    <property type="match status" value="1"/>
</dbReference>
<proteinExistence type="predicted"/>
<dbReference type="PROSITE" id="PS50234">
    <property type="entry name" value="VWFA"/>
    <property type="match status" value="1"/>
</dbReference>
<comment type="caution">
    <text evidence="2">The sequence shown here is derived from an EMBL/GenBank/DDBJ whole genome shotgun (WGS) entry which is preliminary data.</text>
</comment>
<reference evidence="2" key="1">
    <citation type="submission" date="2018-11" db="EMBL/GenBank/DDBJ databases">
        <authorList>
            <person name="Alioto T."/>
            <person name="Alioto T."/>
        </authorList>
    </citation>
    <scope>NUCLEOTIDE SEQUENCE</scope>
</reference>
<sequence length="126" mass="14278">MVSTALQVDRKRSLTSNLSYALNQFNQKGFLSSNGGSNRKIIVIVSDGKWREFDGIKTEVTLLQQSRIEVVGVVAGQDCSYDNFVRVLFDPSHVYYVAENDFTSLESFAGMTSYYECDDHIFIKQQ</sequence>
<gene>
    <name evidence="2" type="ORF">MGAL_10B074981</name>
</gene>
<name>A0A8B6F8H2_MYTGA</name>
<dbReference type="SUPFAM" id="SSF53300">
    <property type="entry name" value="vWA-like"/>
    <property type="match status" value="1"/>
</dbReference>
<dbReference type="AlphaFoldDB" id="A0A8B6F8H2"/>
<feature type="domain" description="VWFA" evidence="1">
    <location>
        <begin position="1"/>
        <end position="115"/>
    </location>
</feature>
<organism evidence="2 3">
    <name type="scientific">Mytilus galloprovincialis</name>
    <name type="common">Mediterranean mussel</name>
    <dbReference type="NCBI Taxonomy" id="29158"/>
    <lineage>
        <taxon>Eukaryota</taxon>
        <taxon>Metazoa</taxon>
        <taxon>Spiralia</taxon>
        <taxon>Lophotrochozoa</taxon>
        <taxon>Mollusca</taxon>
        <taxon>Bivalvia</taxon>
        <taxon>Autobranchia</taxon>
        <taxon>Pteriomorphia</taxon>
        <taxon>Mytilida</taxon>
        <taxon>Mytiloidea</taxon>
        <taxon>Mytilidae</taxon>
        <taxon>Mytilinae</taxon>
        <taxon>Mytilus</taxon>
    </lineage>
</organism>
<evidence type="ECO:0000313" key="3">
    <source>
        <dbReference type="Proteomes" id="UP000596742"/>
    </source>
</evidence>
<evidence type="ECO:0000313" key="2">
    <source>
        <dbReference type="EMBL" id="VDI44820.1"/>
    </source>
</evidence>
<evidence type="ECO:0000259" key="1">
    <source>
        <dbReference type="PROSITE" id="PS50234"/>
    </source>
</evidence>
<dbReference type="Proteomes" id="UP000596742">
    <property type="component" value="Unassembled WGS sequence"/>
</dbReference>
<dbReference type="Pfam" id="PF00092">
    <property type="entry name" value="VWA"/>
    <property type="match status" value="1"/>
</dbReference>
<accession>A0A8B6F8H2</accession>
<dbReference type="InterPro" id="IPR036465">
    <property type="entry name" value="vWFA_dom_sf"/>
</dbReference>
<dbReference type="EMBL" id="UYJE01006304">
    <property type="protein sequence ID" value="VDI44820.1"/>
    <property type="molecule type" value="Genomic_DNA"/>
</dbReference>